<dbReference type="AlphaFoldDB" id="A0A1G2MME6"/>
<evidence type="ECO:0000256" key="1">
    <source>
        <dbReference type="SAM" id="SignalP"/>
    </source>
</evidence>
<dbReference type="Proteomes" id="UP000177130">
    <property type="component" value="Unassembled WGS sequence"/>
</dbReference>
<comment type="caution">
    <text evidence="2">The sequence shown here is derived from an EMBL/GenBank/DDBJ whole genome shotgun (WGS) entry which is preliminary data.</text>
</comment>
<gene>
    <name evidence="2" type="ORF">A3C72_04930</name>
</gene>
<dbReference type="EMBL" id="MHRK01000016">
    <property type="protein sequence ID" value="OHA24211.1"/>
    <property type="molecule type" value="Genomic_DNA"/>
</dbReference>
<dbReference type="InterPro" id="IPR014717">
    <property type="entry name" value="Transl_elong_EF1B/ribsomal_bS6"/>
</dbReference>
<evidence type="ECO:0000313" key="2">
    <source>
        <dbReference type="EMBL" id="OHA24211.1"/>
    </source>
</evidence>
<dbReference type="Gene3D" id="3.30.70.60">
    <property type="match status" value="1"/>
</dbReference>
<dbReference type="STRING" id="1802306.A3C72_04930"/>
<evidence type="ECO:0000313" key="3">
    <source>
        <dbReference type="Proteomes" id="UP000177130"/>
    </source>
</evidence>
<reference evidence="2 3" key="1">
    <citation type="journal article" date="2016" name="Nat. Commun.">
        <title>Thousands of microbial genomes shed light on interconnected biogeochemical processes in an aquifer system.</title>
        <authorList>
            <person name="Anantharaman K."/>
            <person name="Brown C.T."/>
            <person name="Hug L.A."/>
            <person name="Sharon I."/>
            <person name="Castelle C.J."/>
            <person name="Probst A.J."/>
            <person name="Thomas B.C."/>
            <person name="Singh A."/>
            <person name="Wilkins M.J."/>
            <person name="Karaoz U."/>
            <person name="Brodie E.L."/>
            <person name="Williams K.H."/>
            <person name="Hubbard S.S."/>
            <person name="Banfield J.F."/>
        </authorList>
    </citation>
    <scope>NUCLEOTIDE SEQUENCE [LARGE SCALE GENOMIC DNA]</scope>
</reference>
<accession>A0A1G2MME6</accession>
<sequence length="214" mass="24424">MSTIFIAAALCLTFFYSSPTYNAMTGNQELRERSVVELKEEKSRYEAALQKVREIEVVKTGLMEKYNSIDKENREKLNKLVPDGIDSVRLLVDIESVANSAGMSLRDITFEQAKDGLARIDDEEVTEKKEEKDVGEYSYIVLNFSVEGNYDSLASFLENLDRSLRVVDITEISINSSYRDTGFGFVFVLEPVKTTKIVEPMYKMRVALKAYYLK</sequence>
<feature type="signal peptide" evidence="1">
    <location>
        <begin position="1"/>
        <end position="23"/>
    </location>
</feature>
<organism evidence="2 3">
    <name type="scientific">Candidatus Taylorbacteria bacterium RIFCSPHIGHO2_02_FULL_43_32b</name>
    <dbReference type="NCBI Taxonomy" id="1802306"/>
    <lineage>
        <taxon>Bacteria</taxon>
        <taxon>Candidatus Tayloriibacteriota</taxon>
    </lineage>
</organism>
<feature type="chain" id="PRO_5009583688" evidence="1">
    <location>
        <begin position="24"/>
        <end position="214"/>
    </location>
</feature>
<name>A0A1G2MME6_9BACT</name>
<proteinExistence type="predicted"/>
<keyword evidence="1" id="KW-0732">Signal</keyword>
<protein>
    <submittedName>
        <fullName evidence="2">Uncharacterized protein</fullName>
    </submittedName>
</protein>